<evidence type="ECO:0000256" key="2">
    <source>
        <dbReference type="SAM" id="Phobius"/>
    </source>
</evidence>
<reference evidence="3" key="1">
    <citation type="submission" date="2020-12" db="EMBL/GenBank/DDBJ databases">
        <title>Metabolic potential, ecology and presence of endohyphal bacteria is reflected in genomic diversity of Mucoromycotina.</title>
        <authorList>
            <person name="Muszewska A."/>
            <person name="Okrasinska A."/>
            <person name="Steczkiewicz K."/>
            <person name="Drgas O."/>
            <person name="Orlowska M."/>
            <person name="Perlinska-Lenart U."/>
            <person name="Aleksandrzak-Piekarczyk T."/>
            <person name="Szatraj K."/>
            <person name="Zielenkiewicz U."/>
            <person name="Pilsyk S."/>
            <person name="Malc E."/>
            <person name="Mieczkowski P."/>
            <person name="Kruszewska J.S."/>
            <person name="Biernat P."/>
            <person name="Pawlowska J."/>
        </authorList>
    </citation>
    <scope>NUCLEOTIDE SEQUENCE</scope>
    <source>
        <strain evidence="3">WA0000067209</strain>
    </source>
</reference>
<dbReference type="Proteomes" id="UP000654370">
    <property type="component" value="Unassembled WGS sequence"/>
</dbReference>
<keyword evidence="2" id="KW-0472">Membrane</keyword>
<feature type="transmembrane region" description="Helical" evidence="2">
    <location>
        <begin position="167"/>
        <end position="189"/>
    </location>
</feature>
<dbReference type="EMBL" id="JAEPQZ010000007">
    <property type="protein sequence ID" value="KAG2178779.1"/>
    <property type="molecule type" value="Genomic_DNA"/>
</dbReference>
<protein>
    <submittedName>
        <fullName evidence="3">Uncharacterized protein</fullName>
    </submittedName>
</protein>
<evidence type="ECO:0000313" key="3">
    <source>
        <dbReference type="EMBL" id="KAG2178779.1"/>
    </source>
</evidence>
<dbReference type="AlphaFoldDB" id="A0A8H7UGX0"/>
<feature type="region of interest" description="Disordered" evidence="1">
    <location>
        <begin position="1"/>
        <end position="51"/>
    </location>
</feature>
<feature type="compositionally biased region" description="Basic and acidic residues" evidence="1">
    <location>
        <begin position="29"/>
        <end position="41"/>
    </location>
</feature>
<comment type="caution">
    <text evidence="3">The sequence shown here is derived from an EMBL/GenBank/DDBJ whole genome shotgun (WGS) entry which is preliminary data.</text>
</comment>
<accession>A0A8H7UGX0</accession>
<feature type="compositionally biased region" description="Polar residues" evidence="1">
    <location>
        <begin position="1"/>
        <end position="10"/>
    </location>
</feature>
<keyword evidence="2" id="KW-0812">Transmembrane</keyword>
<organism evidence="3 4">
    <name type="scientific">Mortierella isabellina</name>
    <name type="common">Filamentous fungus</name>
    <name type="synonym">Umbelopsis isabellina</name>
    <dbReference type="NCBI Taxonomy" id="91625"/>
    <lineage>
        <taxon>Eukaryota</taxon>
        <taxon>Fungi</taxon>
        <taxon>Fungi incertae sedis</taxon>
        <taxon>Mucoromycota</taxon>
        <taxon>Mucoromycotina</taxon>
        <taxon>Umbelopsidomycetes</taxon>
        <taxon>Umbelopsidales</taxon>
        <taxon>Umbelopsidaceae</taxon>
        <taxon>Umbelopsis</taxon>
    </lineage>
</organism>
<evidence type="ECO:0000313" key="4">
    <source>
        <dbReference type="Proteomes" id="UP000654370"/>
    </source>
</evidence>
<sequence length="342" mass="38596">MSSNDNNTGQKDPYARQRTQPRWGASQPRENDPYRVTRKPPDSGAGAKPYTYTSYADMNRAYQSNIPLGRLNDPRPNSYLPYSHRHNYVGSRSHEPLYIEDDMQSLQTQDKDGRSATLLQEDLPLDSFDYYSDMSPRSKTAVVFPVSDTELPSRTKKRRFPKTCCGFSYRICIPCWLVFVVIVVLIWYFCWPRVPTLTVGDSTVKDGPFWGPNNQPSLQSDWFVNITIDNTANWIPTRINNIAFTVLDTGTQQVVGTGNTDALTIPGRSVMPLNLTMNINYTATSTSDQTFNDLYNACGPQKMGAPPQLNIDFQATFDIWGIVWHPVVDALTDSDGFDCPLS</sequence>
<keyword evidence="2" id="KW-1133">Transmembrane helix</keyword>
<evidence type="ECO:0000256" key="1">
    <source>
        <dbReference type="SAM" id="MobiDB-lite"/>
    </source>
</evidence>
<dbReference type="OrthoDB" id="20273at2759"/>
<name>A0A8H7UGX0_MORIS</name>
<proteinExistence type="predicted"/>
<gene>
    <name evidence="3" type="ORF">INT43_001625</name>
</gene>
<keyword evidence="4" id="KW-1185">Reference proteome</keyword>